<keyword evidence="2" id="KW-1185">Reference proteome</keyword>
<dbReference type="AlphaFoldDB" id="A0A328BV01"/>
<evidence type="ECO:0000313" key="2">
    <source>
        <dbReference type="Proteomes" id="UP000249524"/>
    </source>
</evidence>
<accession>A0A328BV01</accession>
<proteinExistence type="predicted"/>
<evidence type="ECO:0000313" key="1">
    <source>
        <dbReference type="EMBL" id="RAK68878.1"/>
    </source>
</evidence>
<gene>
    <name evidence="1" type="ORF">DJ019_02365</name>
</gene>
<dbReference type="RefSeq" id="WP_111274370.1">
    <property type="nucleotide sequence ID" value="NZ_QFYS01000001.1"/>
</dbReference>
<dbReference type="Proteomes" id="UP000249524">
    <property type="component" value="Unassembled WGS sequence"/>
</dbReference>
<reference evidence="1 2" key="1">
    <citation type="submission" date="2018-05" db="EMBL/GenBank/DDBJ databases">
        <authorList>
            <person name="Lanie J.A."/>
            <person name="Ng W.-L."/>
            <person name="Kazmierczak K.M."/>
            <person name="Andrzejewski T.M."/>
            <person name="Davidsen T.M."/>
            <person name="Wayne K.J."/>
            <person name="Tettelin H."/>
            <person name="Glass J.I."/>
            <person name="Rusch D."/>
            <person name="Podicherti R."/>
            <person name="Tsui H.-C.T."/>
            <person name="Winkler M.E."/>
        </authorList>
    </citation>
    <scope>NUCLEOTIDE SEQUENCE [LARGE SCALE GENOMIC DNA]</scope>
    <source>
        <strain evidence="1 2">BUT-10</strain>
    </source>
</reference>
<name>A0A328BV01_9CAUL</name>
<sequence>MAVTASEIRAKVADAMNGADTGLTARAQAFALAVAGGMSPDEAAAAVGAVVRMKPRDERLDGPAMGNA</sequence>
<protein>
    <submittedName>
        <fullName evidence="1">Uncharacterized protein</fullName>
    </submittedName>
</protein>
<organism evidence="1 2">
    <name type="scientific">Phenylobacterium kunshanense</name>
    <dbReference type="NCBI Taxonomy" id="1445034"/>
    <lineage>
        <taxon>Bacteria</taxon>
        <taxon>Pseudomonadati</taxon>
        <taxon>Pseudomonadota</taxon>
        <taxon>Alphaproteobacteria</taxon>
        <taxon>Caulobacterales</taxon>
        <taxon>Caulobacteraceae</taxon>
        <taxon>Phenylobacterium</taxon>
    </lineage>
</organism>
<comment type="caution">
    <text evidence="1">The sequence shown here is derived from an EMBL/GenBank/DDBJ whole genome shotgun (WGS) entry which is preliminary data.</text>
</comment>
<dbReference type="EMBL" id="QFYS01000001">
    <property type="protein sequence ID" value="RAK68878.1"/>
    <property type="molecule type" value="Genomic_DNA"/>
</dbReference>